<dbReference type="SUPFAM" id="SSF55073">
    <property type="entry name" value="Nucleotide cyclase"/>
    <property type="match status" value="1"/>
</dbReference>
<dbReference type="InterPro" id="IPR050697">
    <property type="entry name" value="Adenylyl/Guanylyl_Cyclase_3/4"/>
</dbReference>
<evidence type="ECO:0000313" key="3">
    <source>
        <dbReference type="EMBL" id="MDT0498332.1"/>
    </source>
</evidence>
<keyword evidence="1" id="KW-1133">Transmembrane helix</keyword>
<dbReference type="InterPro" id="IPR029787">
    <property type="entry name" value="Nucleotide_cyclase"/>
</dbReference>
<dbReference type="Gene3D" id="3.30.70.1230">
    <property type="entry name" value="Nucleotide cyclase"/>
    <property type="match status" value="1"/>
</dbReference>
<dbReference type="PROSITE" id="PS50125">
    <property type="entry name" value="GUANYLATE_CYCLASE_2"/>
    <property type="match status" value="1"/>
</dbReference>
<feature type="transmembrane region" description="Helical" evidence="1">
    <location>
        <begin position="390"/>
        <end position="412"/>
    </location>
</feature>
<dbReference type="InterPro" id="IPR001054">
    <property type="entry name" value="A/G_cyclase"/>
</dbReference>
<dbReference type="CDD" id="cd07302">
    <property type="entry name" value="CHD"/>
    <property type="match status" value="1"/>
</dbReference>
<dbReference type="Proteomes" id="UP001254608">
    <property type="component" value="Unassembled WGS sequence"/>
</dbReference>
<protein>
    <submittedName>
        <fullName evidence="3">Adenylate/guanylate cyclase domain-containing protein</fullName>
        <ecNumber evidence="3">4.6.1.-</ecNumber>
    </submittedName>
</protein>
<dbReference type="EMBL" id="JAVRIC010000020">
    <property type="protein sequence ID" value="MDT0498332.1"/>
    <property type="molecule type" value="Genomic_DNA"/>
</dbReference>
<dbReference type="SMART" id="SM01080">
    <property type="entry name" value="CHASE2"/>
    <property type="match status" value="1"/>
</dbReference>
<dbReference type="GO" id="GO:0016829">
    <property type="term" value="F:lyase activity"/>
    <property type="evidence" value="ECO:0007669"/>
    <property type="project" value="UniProtKB-KW"/>
</dbReference>
<dbReference type="RefSeq" id="WP_311365734.1">
    <property type="nucleotide sequence ID" value="NZ_JAVRIC010000020.1"/>
</dbReference>
<sequence length="736" mass="80771">MQRSIVRLAIGAAVFTLFALHSAGQLRWRLLDRIETFTYDARMRLPAQAQSQAPIVIVDLDEKSLAAEGQWPWPRDLLADLVDRLFDDYNIRVLGLDMTFPEPDGQSPSRLLSRLSDSAVGRLPGFAAASAAVSAQIDHDRRFAEALSDRAVVMGFVFKQSVKSDEAPEQGVLGPPLFAVEDAVDYVAPHGFTGNLQGLQAPSGLGGFFENPLVDDDGVYRRVPLVQAYQGRVYPSLALSVTRAALGGAPVSLLFDPPAKRRSLNLEAVELGPLEIPVDEQVAAWVPYRGGYRSFPYVSATDVLRRSVEPGVLRDAIVLLGTTAPGLLDLRVTPVARAFPGVEIHANLIAGMLEGQIRKKPSYYLGLEVVELALIALLIGLLFPRLSPLAGAGLAAGVALAVVGGALLAWQLGAILPMGVPVVFTLFLFLAQQLFGYFVESRGKREISRLFGQYVPPQLVEEMAARPQVVSMEGDIRDMTVLFSDVRDFTSISERLDARSLSDMMNQFLTPQTRCIQQYRGTIDKYMGDAIMAFWGAPLPDESHALNAVRAALDMVAAVQALNPQFEARGWPAIRIGIGIGSGDMRVGNMGSEFRVAYTVMGDPVNLASRLEGLTKVYGVPIIISEITREALPSDWAMRELDCVRVKGKERPVTIFEPLGPKEELSSSVRESLARHRGALQAYRGARWNQAEAAWLELARREPERRLYGLYLDRVRQLRVTPPPVDWDGVFVFKTK</sequence>
<comment type="caution">
    <text evidence="3">The sequence shown here is derived from an EMBL/GenBank/DDBJ whole genome shotgun (WGS) entry which is preliminary data.</text>
</comment>
<keyword evidence="1" id="KW-0472">Membrane</keyword>
<keyword evidence="4" id="KW-1185">Reference proteome</keyword>
<accession>A0ABU2WKC6</accession>
<evidence type="ECO:0000259" key="2">
    <source>
        <dbReference type="PROSITE" id="PS50125"/>
    </source>
</evidence>
<feature type="domain" description="Guanylate cyclase" evidence="2">
    <location>
        <begin position="480"/>
        <end position="612"/>
    </location>
</feature>
<evidence type="ECO:0000256" key="1">
    <source>
        <dbReference type="SAM" id="Phobius"/>
    </source>
</evidence>
<feature type="transmembrane region" description="Helical" evidence="1">
    <location>
        <begin position="418"/>
        <end position="439"/>
    </location>
</feature>
<dbReference type="Pfam" id="PF00211">
    <property type="entry name" value="Guanylate_cyc"/>
    <property type="match status" value="1"/>
</dbReference>
<dbReference type="EC" id="4.6.1.-" evidence="3"/>
<gene>
    <name evidence="3" type="ORF">RM530_13290</name>
</gene>
<name>A0ABU2WKC6_9GAMM</name>
<dbReference type="PANTHER" id="PTHR43081">
    <property type="entry name" value="ADENYLATE CYCLASE, TERMINAL-DIFFERENTIATION SPECIFIC-RELATED"/>
    <property type="match status" value="1"/>
</dbReference>
<dbReference type="Pfam" id="PF05226">
    <property type="entry name" value="CHASE2"/>
    <property type="match status" value="1"/>
</dbReference>
<dbReference type="PANTHER" id="PTHR43081:SF1">
    <property type="entry name" value="ADENYLATE CYCLASE, TERMINAL-DIFFERENTIATION SPECIFIC"/>
    <property type="match status" value="1"/>
</dbReference>
<reference evidence="3 4" key="1">
    <citation type="submission" date="2023-09" db="EMBL/GenBank/DDBJ databases">
        <authorList>
            <person name="Rey-Velasco X."/>
        </authorList>
    </citation>
    <scope>NUCLEOTIDE SEQUENCE [LARGE SCALE GENOMIC DNA]</scope>
    <source>
        <strain evidence="3 4">W345</strain>
    </source>
</reference>
<proteinExistence type="predicted"/>
<keyword evidence="3" id="KW-0456">Lyase</keyword>
<evidence type="ECO:0000313" key="4">
    <source>
        <dbReference type="Proteomes" id="UP001254608"/>
    </source>
</evidence>
<dbReference type="InterPro" id="IPR007890">
    <property type="entry name" value="CHASE2"/>
</dbReference>
<feature type="transmembrane region" description="Helical" evidence="1">
    <location>
        <begin position="363"/>
        <end position="383"/>
    </location>
</feature>
<organism evidence="3 4">
    <name type="scientific">Banduia mediterranea</name>
    <dbReference type="NCBI Taxonomy" id="3075609"/>
    <lineage>
        <taxon>Bacteria</taxon>
        <taxon>Pseudomonadati</taxon>
        <taxon>Pseudomonadota</taxon>
        <taxon>Gammaproteobacteria</taxon>
        <taxon>Nevskiales</taxon>
        <taxon>Algiphilaceae</taxon>
        <taxon>Banduia</taxon>
    </lineage>
</organism>
<keyword evidence="1" id="KW-0812">Transmembrane</keyword>
<dbReference type="SMART" id="SM00044">
    <property type="entry name" value="CYCc"/>
    <property type="match status" value="1"/>
</dbReference>